<dbReference type="KEGG" id="sphk:SKP52_17325"/>
<dbReference type="STRING" id="1515612.SKP52_17325"/>
<gene>
    <name evidence="2" type="ORF">SKP52_17325</name>
</gene>
<protein>
    <submittedName>
        <fullName evidence="2">Putative secreted protein</fullName>
    </submittedName>
</protein>
<dbReference type="RefSeq" id="WP_039576738.1">
    <property type="nucleotide sequence ID" value="NZ_CP009122.1"/>
</dbReference>
<feature type="chain" id="PRO_5002042542" evidence="1">
    <location>
        <begin position="20"/>
        <end position="134"/>
    </location>
</feature>
<keyword evidence="3" id="KW-1185">Reference proteome</keyword>
<dbReference type="OrthoDB" id="7576792at2"/>
<evidence type="ECO:0000313" key="3">
    <source>
        <dbReference type="Proteomes" id="UP000030907"/>
    </source>
</evidence>
<dbReference type="HOGENOM" id="CLU_156606_0_0_5"/>
<sequence length="134" mass="14055">MLRTVVVATLLAFSLPAGAMLAETPKAAPAHKADLADRVAGTYKGDVISDARGSSRNNVTITVTRTGPNKVEVKSDYPRIPAVTIPLEKAMDAILAASGPSVFLLDTVRSPDRLDLTIDDASWSGTRVAAPAKK</sequence>
<accession>A0A0A7PJN6</accession>
<keyword evidence="1" id="KW-0732">Signal</keyword>
<proteinExistence type="predicted"/>
<name>A0A0A7PJN6_9SPHN</name>
<dbReference type="AlphaFoldDB" id="A0A0A7PJN6"/>
<reference evidence="2 3" key="1">
    <citation type="journal article" date="2015" name="Int. J. Syst. Evol. Microbiol.">
        <title>Description of Sphingopyxis fribergensis sp. nov. - a soil bacterium with the ability to degrade styrene and phenylacetic acid.</title>
        <authorList>
            <person name="Oelschlagel M."/>
            <person name="Ruckert C."/>
            <person name="Kalinowski J."/>
            <person name="Schmidt G."/>
            <person name="Schlomann M."/>
            <person name="Tischler D."/>
        </authorList>
    </citation>
    <scope>NUCLEOTIDE SEQUENCE [LARGE SCALE GENOMIC DNA]</scope>
    <source>
        <strain evidence="2 3">Kp5.2</strain>
    </source>
</reference>
<evidence type="ECO:0000313" key="2">
    <source>
        <dbReference type="EMBL" id="AJA10336.1"/>
    </source>
</evidence>
<organism evidence="2 3">
    <name type="scientific">Sphingopyxis fribergensis</name>
    <dbReference type="NCBI Taxonomy" id="1515612"/>
    <lineage>
        <taxon>Bacteria</taxon>
        <taxon>Pseudomonadati</taxon>
        <taxon>Pseudomonadota</taxon>
        <taxon>Alphaproteobacteria</taxon>
        <taxon>Sphingomonadales</taxon>
        <taxon>Sphingomonadaceae</taxon>
        <taxon>Sphingopyxis</taxon>
    </lineage>
</organism>
<dbReference type="EMBL" id="CP009122">
    <property type="protein sequence ID" value="AJA10336.1"/>
    <property type="molecule type" value="Genomic_DNA"/>
</dbReference>
<dbReference type="Proteomes" id="UP000030907">
    <property type="component" value="Chromosome"/>
</dbReference>
<feature type="signal peptide" evidence="1">
    <location>
        <begin position="1"/>
        <end position="19"/>
    </location>
</feature>
<evidence type="ECO:0000256" key="1">
    <source>
        <dbReference type="SAM" id="SignalP"/>
    </source>
</evidence>